<keyword evidence="2" id="KW-0732">Signal</keyword>
<evidence type="ECO:0000313" key="4">
    <source>
        <dbReference type="Proteomes" id="UP000297245"/>
    </source>
</evidence>
<dbReference type="AlphaFoldDB" id="A0A4S8LWY9"/>
<organism evidence="3 4">
    <name type="scientific">Dendrothele bispora (strain CBS 962.96)</name>
    <dbReference type="NCBI Taxonomy" id="1314807"/>
    <lineage>
        <taxon>Eukaryota</taxon>
        <taxon>Fungi</taxon>
        <taxon>Dikarya</taxon>
        <taxon>Basidiomycota</taxon>
        <taxon>Agaricomycotina</taxon>
        <taxon>Agaricomycetes</taxon>
        <taxon>Agaricomycetidae</taxon>
        <taxon>Agaricales</taxon>
        <taxon>Agaricales incertae sedis</taxon>
        <taxon>Dendrothele</taxon>
    </lineage>
</organism>
<accession>A0A4S8LWY9</accession>
<dbReference type="EMBL" id="ML179234">
    <property type="protein sequence ID" value="THU94010.1"/>
    <property type="molecule type" value="Genomic_DNA"/>
</dbReference>
<feature type="signal peptide" evidence="2">
    <location>
        <begin position="1"/>
        <end position="19"/>
    </location>
</feature>
<protein>
    <submittedName>
        <fullName evidence="3">Uncharacterized protein</fullName>
    </submittedName>
</protein>
<name>A0A4S8LWY9_DENBC</name>
<evidence type="ECO:0000313" key="3">
    <source>
        <dbReference type="EMBL" id="THU94010.1"/>
    </source>
</evidence>
<reference evidence="3 4" key="1">
    <citation type="journal article" date="2019" name="Nat. Ecol. Evol.">
        <title>Megaphylogeny resolves global patterns of mushroom evolution.</title>
        <authorList>
            <person name="Varga T."/>
            <person name="Krizsan K."/>
            <person name="Foldi C."/>
            <person name="Dima B."/>
            <person name="Sanchez-Garcia M."/>
            <person name="Sanchez-Ramirez S."/>
            <person name="Szollosi G.J."/>
            <person name="Szarkandi J.G."/>
            <person name="Papp V."/>
            <person name="Albert L."/>
            <person name="Andreopoulos W."/>
            <person name="Angelini C."/>
            <person name="Antonin V."/>
            <person name="Barry K.W."/>
            <person name="Bougher N.L."/>
            <person name="Buchanan P."/>
            <person name="Buyck B."/>
            <person name="Bense V."/>
            <person name="Catcheside P."/>
            <person name="Chovatia M."/>
            <person name="Cooper J."/>
            <person name="Damon W."/>
            <person name="Desjardin D."/>
            <person name="Finy P."/>
            <person name="Geml J."/>
            <person name="Haridas S."/>
            <person name="Hughes K."/>
            <person name="Justo A."/>
            <person name="Karasinski D."/>
            <person name="Kautmanova I."/>
            <person name="Kiss B."/>
            <person name="Kocsube S."/>
            <person name="Kotiranta H."/>
            <person name="LaButti K.M."/>
            <person name="Lechner B.E."/>
            <person name="Liimatainen K."/>
            <person name="Lipzen A."/>
            <person name="Lukacs Z."/>
            <person name="Mihaltcheva S."/>
            <person name="Morgado L.N."/>
            <person name="Niskanen T."/>
            <person name="Noordeloos M.E."/>
            <person name="Ohm R.A."/>
            <person name="Ortiz-Santana B."/>
            <person name="Ovrebo C."/>
            <person name="Racz N."/>
            <person name="Riley R."/>
            <person name="Savchenko A."/>
            <person name="Shiryaev A."/>
            <person name="Soop K."/>
            <person name="Spirin V."/>
            <person name="Szebenyi C."/>
            <person name="Tomsovsky M."/>
            <person name="Tulloss R.E."/>
            <person name="Uehling J."/>
            <person name="Grigoriev I.V."/>
            <person name="Vagvolgyi C."/>
            <person name="Papp T."/>
            <person name="Martin F.M."/>
            <person name="Miettinen O."/>
            <person name="Hibbett D.S."/>
            <person name="Nagy L.G."/>
        </authorList>
    </citation>
    <scope>NUCLEOTIDE SEQUENCE [LARGE SCALE GENOMIC DNA]</scope>
    <source>
        <strain evidence="3 4">CBS 962.96</strain>
    </source>
</reference>
<evidence type="ECO:0000256" key="1">
    <source>
        <dbReference type="SAM" id="MobiDB-lite"/>
    </source>
</evidence>
<keyword evidence="4" id="KW-1185">Reference proteome</keyword>
<feature type="compositionally biased region" description="Low complexity" evidence="1">
    <location>
        <begin position="46"/>
        <end position="60"/>
    </location>
</feature>
<feature type="chain" id="PRO_5020212854" evidence="2">
    <location>
        <begin position="20"/>
        <end position="60"/>
    </location>
</feature>
<evidence type="ECO:0000256" key="2">
    <source>
        <dbReference type="SAM" id="SignalP"/>
    </source>
</evidence>
<feature type="region of interest" description="Disordered" evidence="1">
    <location>
        <begin position="30"/>
        <end position="60"/>
    </location>
</feature>
<proteinExistence type="predicted"/>
<sequence length="60" mass="6166">MKLFSLSILIGLGVHSTLAASDLKRQTSSRSLSLINPPGFPDLPSATTDEVAAATATAQP</sequence>
<gene>
    <name evidence="3" type="ORF">K435DRAFT_861001</name>
</gene>
<dbReference type="Proteomes" id="UP000297245">
    <property type="component" value="Unassembled WGS sequence"/>
</dbReference>